<dbReference type="CDD" id="cd05379">
    <property type="entry name" value="CAP_bacterial"/>
    <property type="match status" value="1"/>
</dbReference>
<organism evidence="3 4">
    <name type="scientific">Paractinoplanes hotanensis</name>
    <dbReference type="NCBI Taxonomy" id="2906497"/>
    <lineage>
        <taxon>Bacteria</taxon>
        <taxon>Bacillati</taxon>
        <taxon>Actinomycetota</taxon>
        <taxon>Actinomycetes</taxon>
        <taxon>Micromonosporales</taxon>
        <taxon>Micromonosporaceae</taxon>
        <taxon>Paractinoplanes</taxon>
    </lineage>
</organism>
<evidence type="ECO:0000313" key="4">
    <source>
        <dbReference type="Proteomes" id="UP001523216"/>
    </source>
</evidence>
<dbReference type="Proteomes" id="UP001523216">
    <property type="component" value="Unassembled WGS sequence"/>
</dbReference>
<protein>
    <submittedName>
        <fullName evidence="3">CAP domain-containing protein</fullName>
    </submittedName>
</protein>
<feature type="signal peptide" evidence="1">
    <location>
        <begin position="1"/>
        <end position="31"/>
    </location>
</feature>
<proteinExistence type="predicted"/>
<keyword evidence="4" id="KW-1185">Reference proteome</keyword>
<feature type="chain" id="PRO_5046310017" evidence="1">
    <location>
        <begin position="32"/>
        <end position="154"/>
    </location>
</feature>
<dbReference type="SUPFAM" id="SSF55797">
    <property type="entry name" value="PR-1-like"/>
    <property type="match status" value="1"/>
</dbReference>
<evidence type="ECO:0000256" key="1">
    <source>
        <dbReference type="SAM" id="SignalP"/>
    </source>
</evidence>
<dbReference type="InterPro" id="IPR014044">
    <property type="entry name" value="CAP_dom"/>
</dbReference>
<dbReference type="PANTHER" id="PTHR31157">
    <property type="entry name" value="SCP DOMAIN-CONTAINING PROTEIN"/>
    <property type="match status" value="1"/>
</dbReference>
<sequence length="154" mass="15986">MRSSITKRLALIAMIPATLLVVVAFASSAQAAVTGAAKLRSDITVLTNKQRAAHGCRAVVVSPALTRAAAGHSAYQARTKKMSHTGANRSTFITRSKAAGYNRPLSENVAYGYSTAAAVVNAWMASPGHRANILNCRAIAVGVGVAYASNGLPY</sequence>
<accession>A0ABT0YGS7</accession>
<dbReference type="PANTHER" id="PTHR31157:SF1">
    <property type="entry name" value="SCP DOMAIN-CONTAINING PROTEIN"/>
    <property type="match status" value="1"/>
</dbReference>
<keyword evidence="1" id="KW-0732">Signal</keyword>
<name>A0ABT0YGS7_9ACTN</name>
<dbReference type="RefSeq" id="WP_251804974.1">
    <property type="nucleotide sequence ID" value="NZ_JAMQOL010000140.1"/>
</dbReference>
<dbReference type="Gene3D" id="3.40.33.10">
    <property type="entry name" value="CAP"/>
    <property type="match status" value="1"/>
</dbReference>
<dbReference type="InterPro" id="IPR035940">
    <property type="entry name" value="CAP_sf"/>
</dbReference>
<dbReference type="EMBL" id="JAMQOL010000140">
    <property type="protein sequence ID" value="MCM4085244.1"/>
    <property type="molecule type" value="Genomic_DNA"/>
</dbReference>
<gene>
    <name evidence="3" type="ORF">LXN57_47765</name>
</gene>
<dbReference type="Pfam" id="PF00188">
    <property type="entry name" value="CAP"/>
    <property type="match status" value="1"/>
</dbReference>
<feature type="domain" description="SCP" evidence="2">
    <location>
        <begin position="46"/>
        <end position="151"/>
    </location>
</feature>
<feature type="non-terminal residue" evidence="3">
    <location>
        <position position="154"/>
    </location>
</feature>
<evidence type="ECO:0000259" key="2">
    <source>
        <dbReference type="Pfam" id="PF00188"/>
    </source>
</evidence>
<comment type="caution">
    <text evidence="3">The sequence shown here is derived from an EMBL/GenBank/DDBJ whole genome shotgun (WGS) entry which is preliminary data.</text>
</comment>
<evidence type="ECO:0000313" key="3">
    <source>
        <dbReference type="EMBL" id="MCM4085244.1"/>
    </source>
</evidence>
<reference evidence="3 4" key="1">
    <citation type="submission" date="2022-06" db="EMBL/GenBank/DDBJ databases">
        <title>Actinoplanes abujensis sp. nov., isolated from Nigerian arid soil.</title>
        <authorList>
            <person name="Ding P."/>
        </authorList>
    </citation>
    <scope>NUCLEOTIDE SEQUENCE [LARGE SCALE GENOMIC DNA]</scope>
    <source>
        <strain evidence="4">TRM88002</strain>
    </source>
</reference>